<sequence length="205" mass="23505">MENKDNFLSSIQVSKSNLAKAIMTGEKDKIDKCRKKLEDLRNEWMEMPVDECTPRNEENDDVDLTSSSSETVNDYDYGVDNSSQSVKENKKKSNPAAENKKTSSQASSKPRRKHVCPLKGCKSQVVDLPRHLREVHKWTKERAKTATSHFGMRDSFSSKVGGKRKEKKWKDYHHHRKCPIAGCHSTVRRLSHHLRQVHSDICKGS</sequence>
<evidence type="ECO:0000256" key="1">
    <source>
        <dbReference type="SAM" id="MobiDB-lite"/>
    </source>
</evidence>
<feature type="region of interest" description="Disordered" evidence="1">
    <location>
        <begin position="44"/>
        <end position="116"/>
    </location>
</feature>
<protein>
    <submittedName>
        <fullName evidence="2">Uncharacterized protein</fullName>
    </submittedName>
</protein>
<organism evidence="2 3">
    <name type="scientific">Desmophyllum pertusum</name>
    <dbReference type="NCBI Taxonomy" id="174260"/>
    <lineage>
        <taxon>Eukaryota</taxon>
        <taxon>Metazoa</taxon>
        <taxon>Cnidaria</taxon>
        <taxon>Anthozoa</taxon>
        <taxon>Hexacorallia</taxon>
        <taxon>Scleractinia</taxon>
        <taxon>Caryophylliina</taxon>
        <taxon>Caryophylliidae</taxon>
        <taxon>Desmophyllum</taxon>
    </lineage>
</organism>
<accession>A0A9W9YM54</accession>
<name>A0A9W9YM54_9CNID</name>
<gene>
    <name evidence="2" type="ORF">OS493_033860</name>
</gene>
<comment type="caution">
    <text evidence="2">The sequence shown here is derived from an EMBL/GenBank/DDBJ whole genome shotgun (WGS) entry which is preliminary data.</text>
</comment>
<dbReference type="Proteomes" id="UP001163046">
    <property type="component" value="Unassembled WGS sequence"/>
</dbReference>
<keyword evidence="3" id="KW-1185">Reference proteome</keyword>
<evidence type="ECO:0000313" key="3">
    <source>
        <dbReference type="Proteomes" id="UP001163046"/>
    </source>
</evidence>
<evidence type="ECO:0000313" key="2">
    <source>
        <dbReference type="EMBL" id="KAJ7352799.1"/>
    </source>
</evidence>
<proteinExistence type="predicted"/>
<reference evidence="2" key="1">
    <citation type="submission" date="2023-01" db="EMBL/GenBank/DDBJ databases">
        <title>Genome assembly of the deep-sea coral Lophelia pertusa.</title>
        <authorList>
            <person name="Herrera S."/>
            <person name="Cordes E."/>
        </authorList>
    </citation>
    <scope>NUCLEOTIDE SEQUENCE</scope>
    <source>
        <strain evidence="2">USNM1676648</strain>
        <tissue evidence="2">Polyp</tissue>
    </source>
</reference>
<dbReference type="EMBL" id="MU827347">
    <property type="protein sequence ID" value="KAJ7352799.1"/>
    <property type="molecule type" value="Genomic_DNA"/>
</dbReference>
<dbReference type="OrthoDB" id="5960386at2759"/>
<dbReference type="AlphaFoldDB" id="A0A9W9YM54"/>